<comment type="caution">
    <text evidence="4">The sequence shown here is derived from an EMBL/GenBank/DDBJ whole genome shotgun (WGS) entry which is preliminary data.</text>
</comment>
<proteinExistence type="inferred from homology"/>
<gene>
    <name evidence="4" type="ORF">KDH_68980</name>
</gene>
<dbReference type="PRINTS" id="PR00793">
    <property type="entry name" value="PROAMNOPTASE"/>
</dbReference>
<keyword evidence="5" id="KW-1185">Reference proteome</keyword>
<dbReference type="InterPro" id="IPR029058">
    <property type="entry name" value="AB_hydrolase_fold"/>
</dbReference>
<evidence type="ECO:0000256" key="1">
    <source>
        <dbReference type="ARBA" id="ARBA00010088"/>
    </source>
</evidence>
<dbReference type="Pfam" id="PF00561">
    <property type="entry name" value="Abhydrolase_1"/>
    <property type="match status" value="1"/>
</dbReference>
<evidence type="ECO:0000313" key="4">
    <source>
        <dbReference type="EMBL" id="GLV60075.1"/>
    </source>
</evidence>
<organism evidence="4 5">
    <name type="scientific">Dictyobacter halimunensis</name>
    <dbReference type="NCBI Taxonomy" id="3026934"/>
    <lineage>
        <taxon>Bacteria</taxon>
        <taxon>Bacillati</taxon>
        <taxon>Chloroflexota</taxon>
        <taxon>Ktedonobacteria</taxon>
        <taxon>Ktedonobacterales</taxon>
        <taxon>Dictyobacteraceae</taxon>
        <taxon>Dictyobacter</taxon>
    </lineage>
</organism>
<evidence type="ECO:0000259" key="3">
    <source>
        <dbReference type="Pfam" id="PF00561"/>
    </source>
</evidence>
<dbReference type="InterPro" id="IPR002410">
    <property type="entry name" value="Peptidase_S33"/>
</dbReference>
<name>A0ABQ6G0P8_9CHLR</name>
<comment type="similarity">
    <text evidence="1">Belongs to the peptidase S33 family.</text>
</comment>
<reference evidence="4 5" key="1">
    <citation type="submission" date="2023-02" db="EMBL/GenBank/DDBJ databases">
        <title>Dictyobacter halimunensis sp. nov., a new member of the class Ktedonobacteria from forest soil in a geothermal area.</title>
        <authorList>
            <person name="Rachmania M.K."/>
            <person name="Ningsih F."/>
            <person name="Sakai Y."/>
            <person name="Yabe S."/>
            <person name="Yokota A."/>
            <person name="Sjamsuridzal W."/>
        </authorList>
    </citation>
    <scope>NUCLEOTIDE SEQUENCE [LARGE SCALE GENOMIC DNA]</scope>
    <source>
        <strain evidence="4 5">S3.2.2.5</strain>
    </source>
</reference>
<keyword evidence="2 4" id="KW-0378">Hydrolase</keyword>
<dbReference type="Proteomes" id="UP001344906">
    <property type="component" value="Unassembled WGS sequence"/>
</dbReference>
<sequence>MGVEEYVLINGIHQYLLHSGTTDENPVLLFLHGGPGSAASLFAHAFQDNWEELFTVIHWDQRGTGKTLMKNPESYPTVDVLLQDLLEVVHYLKSRYHKPKIVLLGHSWGSVLGSLFIKSHPEEVAYYIGVGQMINKRASERLSYAKVKEAIVQANDQSALKKLEALGDYPGEQLDTQWLKKSLQLRKLQGKYHLTMKSHVSPLKTLVTSPLFHFSDLSALIKGNKANKELMTFLGRFDLHADLAEYTVPLYYIVGEQDWQTPVALTQDYVQSINAPEKKIYIIPNAGHMAMIDQPVLFLNVLRDIKNRQENGKGTEPAGL</sequence>
<dbReference type="EMBL" id="BSRI01000002">
    <property type="protein sequence ID" value="GLV60075.1"/>
    <property type="molecule type" value="Genomic_DNA"/>
</dbReference>
<dbReference type="Gene3D" id="3.40.50.1820">
    <property type="entry name" value="alpha/beta hydrolase"/>
    <property type="match status" value="1"/>
</dbReference>
<accession>A0ABQ6G0P8</accession>
<dbReference type="PANTHER" id="PTHR43798:SF33">
    <property type="entry name" value="HYDROLASE, PUTATIVE (AFU_ORTHOLOGUE AFUA_2G14860)-RELATED"/>
    <property type="match status" value="1"/>
</dbReference>
<dbReference type="SUPFAM" id="SSF53474">
    <property type="entry name" value="alpha/beta-Hydrolases"/>
    <property type="match status" value="1"/>
</dbReference>
<protein>
    <submittedName>
        <fullName evidence="4">Alpha/beta hydrolase</fullName>
    </submittedName>
</protein>
<dbReference type="GO" id="GO:0016787">
    <property type="term" value="F:hydrolase activity"/>
    <property type="evidence" value="ECO:0007669"/>
    <property type="project" value="UniProtKB-KW"/>
</dbReference>
<dbReference type="InterPro" id="IPR000073">
    <property type="entry name" value="AB_hydrolase_1"/>
</dbReference>
<feature type="domain" description="AB hydrolase-1" evidence="3">
    <location>
        <begin position="26"/>
        <end position="294"/>
    </location>
</feature>
<dbReference type="PANTHER" id="PTHR43798">
    <property type="entry name" value="MONOACYLGLYCEROL LIPASE"/>
    <property type="match status" value="1"/>
</dbReference>
<dbReference type="InterPro" id="IPR050266">
    <property type="entry name" value="AB_hydrolase_sf"/>
</dbReference>
<evidence type="ECO:0000256" key="2">
    <source>
        <dbReference type="ARBA" id="ARBA00022801"/>
    </source>
</evidence>
<evidence type="ECO:0000313" key="5">
    <source>
        <dbReference type="Proteomes" id="UP001344906"/>
    </source>
</evidence>